<reference evidence="1" key="1">
    <citation type="submission" date="2018-05" db="EMBL/GenBank/DDBJ databases">
        <authorList>
            <person name="Lanie J.A."/>
            <person name="Ng W.-L."/>
            <person name="Kazmierczak K.M."/>
            <person name="Andrzejewski T.M."/>
            <person name="Davidsen T.M."/>
            <person name="Wayne K.J."/>
            <person name="Tettelin H."/>
            <person name="Glass J.I."/>
            <person name="Rusch D."/>
            <person name="Podicherti R."/>
            <person name="Tsui H.-C.T."/>
            <person name="Winkler M.E."/>
        </authorList>
    </citation>
    <scope>NUCLEOTIDE SEQUENCE</scope>
</reference>
<proteinExistence type="predicted"/>
<accession>A0A382SKC9</accession>
<dbReference type="EMBL" id="UINC01129746">
    <property type="protein sequence ID" value="SVD10344.1"/>
    <property type="molecule type" value="Genomic_DNA"/>
</dbReference>
<organism evidence="1">
    <name type="scientific">marine metagenome</name>
    <dbReference type="NCBI Taxonomy" id="408172"/>
    <lineage>
        <taxon>unclassified sequences</taxon>
        <taxon>metagenomes</taxon>
        <taxon>ecological metagenomes</taxon>
    </lineage>
</organism>
<evidence type="ECO:0000313" key="1">
    <source>
        <dbReference type="EMBL" id="SVD10344.1"/>
    </source>
</evidence>
<protein>
    <submittedName>
        <fullName evidence="1">Uncharacterized protein</fullName>
    </submittedName>
</protein>
<sequence length="33" mass="3900">MTVPTTQERVSHRVPLWRDVVVLKWITQVVLLV</sequence>
<name>A0A382SKC9_9ZZZZ</name>
<dbReference type="AlphaFoldDB" id="A0A382SKC9"/>
<gene>
    <name evidence="1" type="ORF">METZ01_LOCUS363198</name>
</gene>
<feature type="non-terminal residue" evidence="1">
    <location>
        <position position="33"/>
    </location>
</feature>